<reference evidence="2 3" key="1">
    <citation type="submission" date="2015-11" db="EMBL/GenBank/DDBJ databases">
        <title>Draft genome sequences of new species of the genus Lactobacillus isolated from orchardgrass silage.</title>
        <authorList>
            <person name="Tohno M."/>
            <person name="Tanizawa Y."/>
            <person name="Arita M."/>
        </authorList>
    </citation>
    <scope>NUCLEOTIDE SEQUENCE [LARGE SCALE GENOMIC DNA]</scope>
    <source>
        <strain evidence="2 3">IWT140</strain>
    </source>
</reference>
<dbReference type="RefSeq" id="WP_089088478.1">
    <property type="nucleotide sequence ID" value="NZ_BCMH01000006.1"/>
</dbReference>
<comment type="caution">
    <text evidence="2">The sequence shown here is derived from an EMBL/GenBank/DDBJ whole genome shotgun (WGS) entry which is preliminary data.</text>
</comment>
<dbReference type="AlphaFoldDB" id="A0A1Z5IP25"/>
<keyword evidence="1" id="KW-0732">Signal</keyword>
<evidence type="ECO:0008006" key="4">
    <source>
        <dbReference type="Google" id="ProtNLM"/>
    </source>
</evidence>
<proteinExistence type="predicted"/>
<accession>A0A1Z5IP25</accession>
<protein>
    <recommendedName>
        <fullName evidence="4">S-layer protein</fullName>
    </recommendedName>
</protein>
<dbReference type="EMBL" id="BCMH01000006">
    <property type="protein sequence ID" value="GAX03509.1"/>
    <property type="molecule type" value="Genomic_DNA"/>
</dbReference>
<organism evidence="2 3">
    <name type="scientific">Secundilactobacillus pentosiphilus</name>
    <dbReference type="NCBI Taxonomy" id="1714682"/>
    <lineage>
        <taxon>Bacteria</taxon>
        <taxon>Bacillati</taxon>
        <taxon>Bacillota</taxon>
        <taxon>Bacilli</taxon>
        <taxon>Lactobacillales</taxon>
        <taxon>Lactobacillaceae</taxon>
        <taxon>Secundilactobacillus</taxon>
    </lineage>
</organism>
<evidence type="ECO:0000256" key="1">
    <source>
        <dbReference type="SAM" id="SignalP"/>
    </source>
</evidence>
<keyword evidence="3" id="KW-1185">Reference proteome</keyword>
<feature type="signal peptide" evidence="1">
    <location>
        <begin position="1"/>
        <end position="26"/>
    </location>
</feature>
<evidence type="ECO:0000313" key="2">
    <source>
        <dbReference type="EMBL" id="GAX03509.1"/>
    </source>
</evidence>
<gene>
    <name evidence="2" type="ORF">IWT140_01113</name>
</gene>
<feature type="chain" id="PRO_5038750138" description="S-layer protein" evidence="1">
    <location>
        <begin position="27"/>
        <end position="260"/>
    </location>
</feature>
<dbReference type="Proteomes" id="UP000198430">
    <property type="component" value="Unassembled WGS sequence"/>
</dbReference>
<sequence length="260" mass="29079">MKKGVKALALALAVAGLAGGSSITTASAKQWHHPSIGDGMTQTRKTYYTHSAATLESEITYKESTFHRVASAKNKKLRVYNSKYLRSYSVTTSIRAFDSKAEVTVKLPNGKMAKYRYVIGGNGTNRKYGLIDGWLFAGYLTPKSSPKKVHHVKVDKTSYAIPKVLKKSVSNTNVNGFKHLNDIRLALLKANKQVSLHPGYYNQKNSLYYAQHDLNDYVALYNDIAYHGGKHDNQAYVDDLLKDVNEIINYKSWNAKYAAF</sequence>
<evidence type="ECO:0000313" key="3">
    <source>
        <dbReference type="Proteomes" id="UP000198430"/>
    </source>
</evidence>
<name>A0A1Z5IP25_9LACO</name>